<dbReference type="Pfam" id="PF03713">
    <property type="entry name" value="DUF305"/>
    <property type="match status" value="1"/>
</dbReference>
<dbReference type="RefSeq" id="WP_035305350.1">
    <property type="nucleotide sequence ID" value="NZ_UXHF01000004.1"/>
</dbReference>
<evidence type="ECO:0000259" key="3">
    <source>
        <dbReference type="Pfam" id="PF03713"/>
    </source>
</evidence>
<evidence type="ECO:0000313" key="5">
    <source>
        <dbReference type="Proteomes" id="UP000289220"/>
    </source>
</evidence>
<name>A0A7Z8Y4P0_9CAUL</name>
<protein>
    <recommendedName>
        <fullName evidence="3">DUF305 domain-containing protein</fullName>
    </recommendedName>
</protein>
<dbReference type="InterPro" id="IPR012347">
    <property type="entry name" value="Ferritin-like"/>
</dbReference>
<feature type="compositionally biased region" description="Pro residues" evidence="1">
    <location>
        <begin position="115"/>
        <end position="127"/>
    </location>
</feature>
<reference evidence="4 5" key="1">
    <citation type="submission" date="2018-11" db="EMBL/GenBank/DDBJ databases">
        <authorList>
            <person name="Peiro R."/>
            <person name="Begona"/>
            <person name="Cbmso G."/>
            <person name="Lopez M."/>
            <person name="Gonzalez S."/>
            <person name="Sacristan E."/>
            <person name="Castillo E."/>
        </authorList>
    </citation>
    <scope>NUCLEOTIDE SEQUENCE [LARGE SCALE GENOMIC DNA]</scope>
    <source>
        <strain evidence="4">Brev_genome</strain>
    </source>
</reference>
<dbReference type="PANTHER" id="PTHR36933">
    <property type="entry name" value="SLL0788 PROTEIN"/>
    <property type="match status" value="1"/>
</dbReference>
<dbReference type="Gene3D" id="1.20.1260.10">
    <property type="match status" value="1"/>
</dbReference>
<evidence type="ECO:0000256" key="2">
    <source>
        <dbReference type="SAM" id="SignalP"/>
    </source>
</evidence>
<dbReference type="PANTHER" id="PTHR36933:SF1">
    <property type="entry name" value="SLL0788 PROTEIN"/>
    <property type="match status" value="1"/>
</dbReference>
<accession>A0A7Z8Y4P0</accession>
<feature type="region of interest" description="Disordered" evidence="1">
    <location>
        <begin position="115"/>
        <end position="140"/>
    </location>
</feature>
<dbReference type="Proteomes" id="UP000289220">
    <property type="component" value="Unassembled WGS sequence"/>
</dbReference>
<feature type="signal peptide" evidence="2">
    <location>
        <begin position="1"/>
        <end position="26"/>
    </location>
</feature>
<dbReference type="AlphaFoldDB" id="A0A7Z8Y4P0"/>
<gene>
    <name evidence="4" type="ORF">BREV_BREV_00333</name>
</gene>
<evidence type="ECO:0000256" key="1">
    <source>
        <dbReference type="SAM" id="MobiDB-lite"/>
    </source>
</evidence>
<keyword evidence="5" id="KW-1185">Reference proteome</keyword>
<keyword evidence="2" id="KW-0732">Signal</keyword>
<sequence length="140" mass="15087">MSISSRKSVIRFAVLAALGLSTPLAASTPSEQFLVENDAVMARMHAAMEIQPTGDIDRDFVAMMIPHHQGGIDMAVAVLRHSNNEQIRRLAQEIIVEQQQEIAALRLAVGEPLPASYPAPTSPPPTAPVGVEGPRRHHEG</sequence>
<feature type="chain" id="PRO_5030563147" description="DUF305 domain-containing protein" evidence="2">
    <location>
        <begin position="27"/>
        <end position="140"/>
    </location>
</feature>
<dbReference type="InterPro" id="IPR005183">
    <property type="entry name" value="DUF305_CopM-like"/>
</dbReference>
<comment type="caution">
    <text evidence="4">The sequence shown here is derived from an EMBL/GenBank/DDBJ whole genome shotgun (WGS) entry which is preliminary data.</text>
</comment>
<evidence type="ECO:0000313" key="4">
    <source>
        <dbReference type="EMBL" id="VDC50856.1"/>
    </source>
</evidence>
<dbReference type="EMBL" id="UXHF01000004">
    <property type="protein sequence ID" value="VDC50856.1"/>
    <property type="molecule type" value="Genomic_DNA"/>
</dbReference>
<proteinExistence type="predicted"/>
<organism evidence="4 5">
    <name type="scientific">Brevundimonas mediterranea</name>
    <dbReference type="NCBI Taxonomy" id="74329"/>
    <lineage>
        <taxon>Bacteria</taxon>
        <taxon>Pseudomonadati</taxon>
        <taxon>Pseudomonadota</taxon>
        <taxon>Alphaproteobacteria</taxon>
        <taxon>Caulobacterales</taxon>
        <taxon>Caulobacteraceae</taxon>
        <taxon>Brevundimonas</taxon>
    </lineage>
</organism>
<feature type="domain" description="DUF305" evidence="3">
    <location>
        <begin position="38"/>
        <end position="106"/>
    </location>
</feature>